<evidence type="ECO:0000256" key="2">
    <source>
        <dbReference type="ARBA" id="ARBA00038210"/>
    </source>
</evidence>
<dbReference type="PANTHER" id="PTHR12558">
    <property type="entry name" value="CELL DIVISION CYCLE 16,23,27"/>
    <property type="match status" value="1"/>
</dbReference>
<dbReference type="Gene3D" id="1.25.40.10">
    <property type="entry name" value="Tetratricopeptide repeat domain"/>
    <property type="match status" value="1"/>
</dbReference>
<keyword evidence="1 3" id="KW-0802">TPR repeat</keyword>
<dbReference type="PROSITE" id="PS50005">
    <property type="entry name" value="TPR"/>
    <property type="match status" value="1"/>
</dbReference>
<comment type="similarity">
    <text evidence="2">Belongs to the APC3/CDC27 family.</text>
</comment>
<feature type="repeat" description="TPR" evidence="3">
    <location>
        <begin position="120"/>
        <end position="153"/>
    </location>
</feature>
<evidence type="ECO:0000256" key="1">
    <source>
        <dbReference type="ARBA" id="ARBA00022803"/>
    </source>
</evidence>
<protein>
    <submittedName>
        <fullName evidence="4">Anaphase-promoting complex subunit cdc27</fullName>
    </submittedName>
</protein>
<dbReference type="PANTHER" id="PTHR12558:SF13">
    <property type="entry name" value="CELL DIVISION CYCLE PROTEIN 27 HOMOLOG"/>
    <property type="match status" value="1"/>
</dbReference>
<reference evidence="4 5" key="1">
    <citation type="journal article" date="2024" name="BMC Biol.">
        <title>Comparative genomics of Ascetosporea gives new insight into the evolutionary basis for animal parasitism in Rhizaria.</title>
        <authorList>
            <person name="Hiltunen Thoren M."/>
            <person name="Onut-Brannstrom I."/>
            <person name="Alfjorden A."/>
            <person name="Peckova H."/>
            <person name="Swords F."/>
            <person name="Hooper C."/>
            <person name="Holzer A.S."/>
            <person name="Bass D."/>
            <person name="Burki F."/>
        </authorList>
    </citation>
    <scope>NUCLEOTIDE SEQUENCE [LARGE SCALE GENOMIC DNA]</scope>
    <source>
        <strain evidence="4">20-A016</strain>
    </source>
</reference>
<dbReference type="Proteomes" id="UP001439008">
    <property type="component" value="Unassembled WGS sequence"/>
</dbReference>
<evidence type="ECO:0000313" key="5">
    <source>
        <dbReference type="Proteomes" id="UP001439008"/>
    </source>
</evidence>
<evidence type="ECO:0000256" key="3">
    <source>
        <dbReference type="PROSITE-ProRule" id="PRU00339"/>
    </source>
</evidence>
<comment type="caution">
    <text evidence="4">The sequence shown here is derived from an EMBL/GenBank/DDBJ whole genome shotgun (WGS) entry which is preliminary data.</text>
</comment>
<dbReference type="SUPFAM" id="SSF48452">
    <property type="entry name" value="TPR-like"/>
    <property type="match status" value="1"/>
</dbReference>
<dbReference type="SMART" id="SM00028">
    <property type="entry name" value="TPR"/>
    <property type="match status" value="3"/>
</dbReference>
<dbReference type="EMBL" id="JBDODL010003680">
    <property type="protein sequence ID" value="MES1922777.1"/>
    <property type="molecule type" value="Genomic_DNA"/>
</dbReference>
<sequence>KQSAETFENLRYVAPHITDALDTYSTVLWQLGRKTELKTLSKFLLNSFGDKPQFLSVAANNFSLQGAHQKSISCLKRATNIDSEYAYGHCLMAFEYLAINALQNAENQFRTCLQIESENYKAFNGLGKASMMREEFKVAAMYFRKAAEINTGNHVLLSHLAEVNFSFQN</sequence>
<dbReference type="InterPro" id="IPR011990">
    <property type="entry name" value="TPR-like_helical_dom_sf"/>
</dbReference>
<name>A0ABV2ATS0_9EUKA</name>
<organism evidence="4 5">
    <name type="scientific">Bonamia ostreae</name>
    <dbReference type="NCBI Taxonomy" id="126728"/>
    <lineage>
        <taxon>Eukaryota</taxon>
        <taxon>Sar</taxon>
        <taxon>Rhizaria</taxon>
        <taxon>Endomyxa</taxon>
        <taxon>Ascetosporea</taxon>
        <taxon>Haplosporida</taxon>
        <taxon>Bonamia</taxon>
    </lineage>
</organism>
<keyword evidence="5" id="KW-1185">Reference proteome</keyword>
<feature type="non-terminal residue" evidence="4">
    <location>
        <position position="1"/>
    </location>
</feature>
<gene>
    <name evidence="4" type="primary">CDC27</name>
    <name evidence="4" type="ORF">MHBO_004301</name>
</gene>
<accession>A0ABV2ATS0</accession>
<dbReference type="InterPro" id="IPR019734">
    <property type="entry name" value="TPR_rpt"/>
</dbReference>
<proteinExistence type="inferred from homology"/>
<evidence type="ECO:0000313" key="4">
    <source>
        <dbReference type="EMBL" id="MES1922777.1"/>
    </source>
</evidence>